<evidence type="ECO:0000256" key="1">
    <source>
        <dbReference type="SAM" id="MobiDB-lite"/>
    </source>
</evidence>
<feature type="compositionally biased region" description="Polar residues" evidence="1">
    <location>
        <begin position="59"/>
        <end position="72"/>
    </location>
</feature>
<proteinExistence type="predicted"/>
<feature type="compositionally biased region" description="Pro residues" evidence="1">
    <location>
        <begin position="40"/>
        <end position="52"/>
    </location>
</feature>
<keyword evidence="3" id="KW-1185">Reference proteome</keyword>
<dbReference type="EMBL" id="KQ460273">
    <property type="protein sequence ID" value="KPJ16328.1"/>
    <property type="molecule type" value="Genomic_DNA"/>
</dbReference>
<accession>A0A0N0PDD8</accession>
<sequence>MGKSSRSHYLQKGVRQSGGLGCGSLRHSAVLASGSASALAPPPASAPAPPPASALSRRTLPTRNSSILQRKT</sequence>
<evidence type="ECO:0000313" key="3">
    <source>
        <dbReference type="Proteomes" id="UP000053240"/>
    </source>
</evidence>
<name>A0A0N0PDD8_PAPMA</name>
<dbReference type="Proteomes" id="UP000053240">
    <property type="component" value="Unassembled WGS sequence"/>
</dbReference>
<gene>
    <name evidence="2" type="ORF">RR48_00920</name>
</gene>
<feature type="compositionally biased region" description="Low complexity" evidence="1">
    <location>
        <begin position="28"/>
        <end position="39"/>
    </location>
</feature>
<dbReference type="AlphaFoldDB" id="A0A0N0PDD8"/>
<protein>
    <submittedName>
        <fullName evidence="2">Uncharacterized protein</fullName>
    </submittedName>
</protein>
<dbReference type="InParanoid" id="A0A0N0PDD8"/>
<organism evidence="2 3">
    <name type="scientific">Papilio machaon</name>
    <name type="common">Old World swallowtail butterfly</name>
    <dbReference type="NCBI Taxonomy" id="76193"/>
    <lineage>
        <taxon>Eukaryota</taxon>
        <taxon>Metazoa</taxon>
        <taxon>Ecdysozoa</taxon>
        <taxon>Arthropoda</taxon>
        <taxon>Hexapoda</taxon>
        <taxon>Insecta</taxon>
        <taxon>Pterygota</taxon>
        <taxon>Neoptera</taxon>
        <taxon>Endopterygota</taxon>
        <taxon>Lepidoptera</taxon>
        <taxon>Glossata</taxon>
        <taxon>Ditrysia</taxon>
        <taxon>Papilionoidea</taxon>
        <taxon>Papilionidae</taxon>
        <taxon>Papilioninae</taxon>
        <taxon>Papilio</taxon>
    </lineage>
</organism>
<reference evidence="2 3" key="1">
    <citation type="journal article" date="2015" name="Nat. Commun.">
        <title>Outbred genome sequencing and CRISPR/Cas9 gene editing in butterflies.</title>
        <authorList>
            <person name="Li X."/>
            <person name="Fan D."/>
            <person name="Zhang W."/>
            <person name="Liu G."/>
            <person name="Zhang L."/>
            <person name="Zhao L."/>
            <person name="Fang X."/>
            <person name="Chen L."/>
            <person name="Dong Y."/>
            <person name="Chen Y."/>
            <person name="Ding Y."/>
            <person name="Zhao R."/>
            <person name="Feng M."/>
            <person name="Zhu Y."/>
            <person name="Feng Y."/>
            <person name="Jiang X."/>
            <person name="Zhu D."/>
            <person name="Xiang H."/>
            <person name="Feng X."/>
            <person name="Li S."/>
            <person name="Wang J."/>
            <person name="Zhang G."/>
            <person name="Kronforst M.R."/>
            <person name="Wang W."/>
        </authorList>
    </citation>
    <scope>NUCLEOTIDE SEQUENCE [LARGE SCALE GENOMIC DNA]</scope>
    <source>
        <strain evidence="2">Ya'a_city_454_Pm</strain>
        <tissue evidence="2">Whole body</tissue>
    </source>
</reference>
<evidence type="ECO:0000313" key="2">
    <source>
        <dbReference type="EMBL" id="KPJ16328.1"/>
    </source>
</evidence>
<feature type="region of interest" description="Disordered" evidence="1">
    <location>
        <begin position="1"/>
        <end position="72"/>
    </location>
</feature>